<evidence type="ECO:0000256" key="1">
    <source>
        <dbReference type="SAM" id="Phobius"/>
    </source>
</evidence>
<keyword evidence="1" id="KW-0812">Transmembrane</keyword>
<dbReference type="Proteomes" id="UP000824136">
    <property type="component" value="Unassembled WGS sequence"/>
</dbReference>
<proteinExistence type="predicted"/>
<keyword evidence="1" id="KW-1133">Transmembrane helix</keyword>
<evidence type="ECO:0000313" key="3">
    <source>
        <dbReference type="EMBL" id="HIT58936.1"/>
    </source>
</evidence>
<dbReference type="AlphaFoldDB" id="A0A9D1GT26"/>
<gene>
    <name evidence="3" type="ORF">IAC39_04420</name>
</gene>
<organism evidence="3 4">
    <name type="scientific">Candidatus Faeciplasma pullistercoris</name>
    <dbReference type="NCBI Taxonomy" id="2840800"/>
    <lineage>
        <taxon>Bacteria</taxon>
        <taxon>Bacillati</taxon>
        <taxon>Bacillota</taxon>
        <taxon>Clostridia</taxon>
        <taxon>Eubacteriales</taxon>
        <taxon>Oscillospiraceae</taxon>
        <taxon>Oscillospiraceae incertae sedis</taxon>
        <taxon>Candidatus Faeciplasma</taxon>
    </lineage>
</organism>
<keyword evidence="2" id="KW-0732">Signal</keyword>
<dbReference type="EMBL" id="DVLL01000017">
    <property type="protein sequence ID" value="HIT58936.1"/>
    <property type="molecule type" value="Genomic_DNA"/>
</dbReference>
<protein>
    <recommendedName>
        <fullName evidence="5">CARDB domain-containing protein</fullName>
    </recommendedName>
</protein>
<reference evidence="3" key="1">
    <citation type="submission" date="2020-10" db="EMBL/GenBank/DDBJ databases">
        <authorList>
            <person name="Gilroy R."/>
        </authorList>
    </citation>
    <scope>NUCLEOTIDE SEQUENCE</scope>
    <source>
        <strain evidence="3">CHK33-4379</strain>
    </source>
</reference>
<sequence length="622" mass="66754">MANATNLRKIFAIVLCVIMTLSMLSVSLAATDNEDENTPNTPVLPTIKTLYSVQMDNPSLESGVVNAGDTFYIGFTLLSNARYYYNDVPANTFWDYSARTTVSVSGTGFTLAGSLAEQELHAGYNSVAILSDESLETGRYQLTLTVTCEPANGTPVSDTRTFNVDIENSSITLDESGDLPKFVLSGASIPQGKGSSKLSTTLDINLKNPTNFRASDVEVTLSNLGDLVLNTYTDTVSIGDVAGGETVKASFPIIFPEYPAAQSSVVVNVAYKDNAGAEHTDSFNVFIQAKEKDKDEEPVDSSSLTPKVIVSNYSVDVEKIVSGEEFVLTFVLKNTSLDKDVQNMTVDVIPGTDGSNGSNGTIFSPIDGTTSFYTAKLDKNGELEYSIKLRTSASAGARSYPITIRYSFEYENSGQYAQGNGSMDINLPVTQPIKFELMEWYPPTECYGADGCTISFQYFNKSKNPMTNLAVSVEGDFSMPTQYVGTLAASSYDFFSGTIIPNDPSAVGETKTAILVFTFEDASSNEQRVEYPFDVLICESMATDPGMGGDVIGGDGMGGDIAVDPGMPGMGEEIPAEGGMPNWAKYLLYVGVPVIAVAVIIVVVIVVKKRKAAKVLEDDDDE</sequence>
<evidence type="ECO:0000256" key="2">
    <source>
        <dbReference type="SAM" id="SignalP"/>
    </source>
</evidence>
<evidence type="ECO:0008006" key="5">
    <source>
        <dbReference type="Google" id="ProtNLM"/>
    </source>
</evidence>
<comment type="caution">
    <text evidence="3">The sequence shown here is derived from an EMBL/GenBank/DDBJ whole genome shotgun (WGS) entry which is preliminary data.</text>
</comment>
<evidence type="ECO:0000313" key="4">
    <source>
        <dbReference type="Proteomes" id="UP000824136"/>
    </source>
</evidence>
<keyword evidence="1" id="KW-0472">Membrane</keyword>
<accession>A0A9D1GT26</accession>
<feature type="transmembrane region" description="Helical" evidence="1">
    <location>
        <begin position="586"/>
        <end position="607"/>
    </location>
</feature>
<reference evidence="3" key="2">
    <citation type="journal article" date="2021" name="PeerJ">
        <title>Extensive microbial diversity within the chicken gut microbiome revealed by metagenomics and culture.</title>
        <authorList>
            <person name="Gilroy R."/>
            <person name="Ravi A."/>
            <person name="Getino M."/>
            <person name="Pursley I."/>
            <person name="Horton D.L."/>
            <person name="Alikhan N.F."/>
            <person name="Baker D."/>
            <person name="Gharbi K."/>
            <person name="Hall N."/>
            <person name="Watson M."/>
            <person name="Adriaenssens E.M."/>
            <person name="Foster-Nyarko E."/>
            <person name="Jarju S."/>
            <person name="Secka A."/>
            <person name="Antonio M."/>
            <person name="Oren A."/>
            <person name="Chaudhuri R.R."/>
            <person name="La Ragione R."/>
            <person name="Hildebrand F."/>
            <person name="Pallen M.J."/>
        </authorList>
    </citation>
    <scope>NUCLEOTIDE SEQUENCE</scope>
    <source>
        <strain evidence="3">CHK33-4379</strain>
    </source>
</reference>
<feature type="chain" id="PRO_5039456377" description="CARDB domain-containing protein" evidence="2">
    <location>
        <begin position="30"/>
        <end position="622"/>
    </location>
</feature>
<name>A0A9D1GT26_9FIRM</name>
<feature type="signal peptide" evidence="2">
    <location>
        <begin position="1"/>
        <end position="29"/>
    </location>
</feature>